<proteinExistence type="predicted"/>
<gene>
    <name evidence="1" type="ORF">VZ95_10125</name>
</gene>
<dbReference type="AlphaFoldDB" id="A0A0F3ISE7"/>
<dbReference type="EMBL" id="LAJY01000239">
    <property type="protein sequence ID" value="KJV09655.1"/>
    <property type="molecule type" value="Genomic_DNA"/>
</dbReference>
<evidence type="ECO:0000313" key="2">
    <source>
        <dbReference type="Proteomes" id="UP000033774"/>
    </source>
</evidence>
<organism evidence="1 2">
    <name type="scientific">Elstera litoralis</name>
    <dbReference type="NCBI Taxonomy" id="552518"/>
    <lineage>
        <taxon>Bacteria</taxon>
        <taxon>Pseudomonadati</taxon>
        <taxon>Pseudomonadota</taxon>
        <taxon>Alphaproteobacteria</taxon>
        <taxon>Rhodospirillales</taxon>
        <taxon>Rhodospirillaceae</taxon>
        <taxon>Elstera</taxon>
    </lineage>
</organism>
<dbReference type="Proteomes" id="UP000033774">
    <property type="component" value="Unassembled WGS sequence"/>
</dbReference>
<sequence>MEDPQDGPHRDLALGLVPVAETLLAATDFKAIPPRSRRFGRKAGSRAIAPNCVRADRGFLEPRGSKSRH</sequence>
<reference evidence="1 2" key="1">
    <citation type="submission" date="2015-03" db="EMBL/GenBank/DDBJ databases">
        <title>Draft genome sequence of Elstera litoralis.</title>
        <authorList>
            <person name="Rahalkar M.C."/>
            <person name="Dhakephalkar P.K."/>
            <person name="Pore S.D."/>
            <person name="Arora P."/>
            <person name="Kapse N.G."/>
            <person name="Pandit P.S."/>
        </authorList>
    </citation>
    <scope>NUCLEOTIDE SEQUENCE [LARGE SCALE GENOMIC DNA]</scope>
    <source>
        <strain evidence="1 2">Dia-1</strain>
    </source>
</reference>
<keyword evidence="2" id="KW-1185">Reference proteome</keyword>
<name>A0A0F3ISE7_9PROT</name>
<protein>
    <submittedName>
        <fullName evidence="1">Uncharacterized protein</fullName>
    </submittedName>
</protein>
<evidence type="ECO:0000313" key="1">
    <source>
        <dbReference type="EMBL" id="KJV09655.1"/>
    </source>
</evidence>
<accession>A0A0F3ISE7</accession>
<comment type="caution">
    <text evidence="1">The sequence shown here is derived from an EMBL/GenBank/DDBJ whole genome shotgun (WGS) entry which is preliminary data.</text>
</comment>